<dbReference type="InterPro" id="IPR029063">
    <property type="entry name" value="SAM-dependent_MTases_sf"/>
</dbReference>
<evidence type="ECO:0000313" key="3">
    <source>
        <dbReference type="Proteomes" id="UP000251545"/>
    </source>
</evidence>
<reference evidence="2 3" key="1">
    <citation type="submission" date="2018-02" db="EMBL/GenBank/DDBJ databases">
        <title>Genomic Encyclopedia of Archaeal and Bacterial Type Strains, Phase II (KMG-II): from individual species to whole genera.</title>
        <authorList>
            <person name="Goeker M."/>
        </authorList>
    </citation>
    <scope>NUCLEOTIDE SEQUENCE [LARGE SCALE GENOMIC DNA]</scope>
    <source>
        <strain evidence="2 3">DSM 21165</strain>
    </source>
</reference>
<dbReference type="RefSeq" id="WP_105474447.1">
    <property type="nucleotide sequence ID" value="NZ_PVEO01000009.1"/>
</dbReference>
<dbReference type="Proteomes" id="UP000251545">
    <property type="component" value="Unassembled WGS sequence"/>
</dbReference>
<dbReference type="EMBL" id="PVEO01000009">
    <property type="protein sequence ID" value="PQV46578.1"/>
    <property type="molecule type" value="Genomic_DNA"/>
</dbReference>
<dbReference type="AlphaFoldDB" id="A0A362X9R4"/>
<evidence type="ECO:0000259" key="1">
    <source>
        <dbReference type="Pfam" id="PF13847"/>
    </source>
</evidence>
<keyword evidence="2" id="KW-0808">Transferase</keyword>
<dbReference type="GO" id="GO:0008168">
    <property type="term" value="F:methyltransferase activity"/>
    <property type="evidence" value="ECO:0007669"/>
    <property type="project" value="UniProtKB-KW"/>
</dbReference>
<gene>
    <name evidence="2" type="ORF">CLV33_10976</name>
</gene>
<comment type="caution">
    <text evidence="2">The sequence shown here is derived from an EMBL/GenBank/DDBJ whole genome shotgun (WGS) entry which is preliminary data.</text>
</comment>
<keyword evidence="2" id="KW-0489">Methyltransferase</keyword>
<dbReference type="CDD" id="cd02440">
    <property type="entry name" value="AdoMet_MTases"/>
    <property type="match status" value="1"/>
</dbReference>
<evidence type="ECO:0000313" key="2">
    <source>
        <dbReference type="EMBL" id="PQV46578.1"/>
    </source>
</evidence>
<dbReference type="GO" id="GO:0032259">
    <property type="term" value="P:methylation"/>
    <property type="evidence" value="ECO:0007669"/>
    <property type="project" value="UniProtKB-KW"/>
</dbReference>
<dbReference type="Pfam" id="PF13847">
    <property type="entry name" value="Methyltransf_31"/>
    <property type="match status" value="1"/>
</dbReference>
<proteinExistence type="predicted"/>
<sequence length="228" mass="26127">MSKFVDVIVKIDKSNNLQLLLKPAKFVYKYYLDLKLNLSIINEQFKGLDFTKQESLESLGLSKTTSNSYMAGSSGRVKHVLNKLNIKATDTILDFGCGKGKMLYIMSKYAFKQVDGVEITNALSQIAANNLHKLGVKKSKIYNCDASDFKELDLYNYFYFFNPFPGNVMADVIGNIEDSNKKYPREITIIYYVPNHENEILKSGNFKKIFSYWDVYVYKNSLDLKSLS</sequence>
<dbReference type="InterPro" id="IPR025714">
    <property type="entry name" value="Methyltranfer_dom"/>
</dbReference>
<dbReference type="GO" id="GO:0003723">
    <property type="term" value="F:RNA binding"/>
    <property type="evidence" value="ECO:0007669"/>
    <property type="project" value="UniProtKB-KW"/>
</dbReference>
<feature type="domain" description="Methyltransferase" evidence="1">
    <location>
        <begin position="87"/>
        <end position="155"/>
    </location>
</feature>
<name>A0A362X9R4_9FLAO</name>
<accession>A0A362X9R4</accession>
<dbReference type="Gene3D" id="3.40.50.150">
    <property type="entry name" value="Vaccinia Virus protein VP39"/>
    <property type="match status" value="1"/>
</dbReference>
<organism evidence="2 3">
    <name type="scientific">Jejuia pallidilutea</name>
    <dbReference type="NCBI Taxonomy" id="504487"/>
    <lineage>
        <taxon>Bacteria</taxon>
        <taxon>Pseudomonadati</taxon>
        <taxon>Bacteroidota</taxon>
        <taxon>Flavobacteriia</taxon>
        <taxon>Flavobacteriales</taxon>
        <taxon>Flavobacteriaceae</taxon>
        <taxon>Jejuia</taxon>
    </lineage>
</organism>
<dbReference type="SUPFAM" id="SSF53335">
    <property type="entry name" value="S-adenosyl-L-methionine-dependent methyltransferases"/>
    <property type="match status" value="1"/>
</dbReference>
<protein>
    <submittedName>
        <fullName evidence="2">Ribosomal RNA adenine dimethylase</fullName>
    </submittedName>
</protein>